<reference evidence="2" key="1">
    <citation type="journal article" date="2022" name="Mol. Ecol. Resour.">
        <title>The genomes of chicory, endive, great burdock and yacon provide insights into Asteraceae palaeo-polyploidization history and plant inulin production.</title>
        <authorList>
            <person name="Fan W."/>
            <person name="Wang S."/>
            <person name="Wang H."/>
            <person name="Wang A."/>
            <person name="Jiang F."/>
            <person name="Liu H."/>
            <person name="Zhao H."/>
            <person name="Xu D."/>
            <person name="Zhang Y."/>
        </authorList>
    </citation>
    <scope>NUCLEOTIDE SEQUENCE [LARGE SCALE GENOMIC DNA]</scope>
    <source>
        <strain evidence="2">cv. Punajuju</strain>
    </source>
</reference>
<dbReference type="Proteomes" id="UP001055811">
    <property type="component" value="Linkage Group LG01"/>
</dbReference>
<sequence length="214" mass="24192">MIADEAYRFLPTPIPYRLRVRLTGVPCDTTVLKSNSGLWKKENDSDTNIKKRKNQFIDRESASKKQSVEAKVGQMYTSSSATSVGTRDYAWVKDGMIFPFLEYLDRFQGQTQLYGCKPDDFRKAIEEAYVIENGNLNSYGDKQESSTDSDSYSDSDSDADSDSDSDSDLVDIEVGTATEHDLEYFKRKKIVYNQMILLGSMLFLQGIGGIHLFC</sequence>
<reference evidence="1 2" key="2">
    <citation type="journal article" date="2022" name="Mol. Ecol. Resour.">
        <title>The genomes of chicory, endive, great burdock and yacon provide insights into Asteraceae paleo-polyploidization history and plant inulin production.</title>
        <authorList>
            <person name="Fan W."/>
            <person name="Wang S."/>
            <person name="Wang H."/>
            <person name="Wang A."/>
            <person name="Jiang F."/>
            <person name="Liu H."/>
            <person name="Zhao H."/>
            <person name="Xu D."/>
            <person name="Zhang Y."/>
        </authorList>
    </citation>
    <scope>NUCLEOTIDE SEQUENCE [LARGE SCALE GENOMIC DNA]</scope>
    <source>
        <strain evidence="2">cv. Punajuju</strain>
        <tissue evidence="1">Leaves</tissue>
    </source>
</reference>
<protein>
    <submittedName>
        <fullName evidence="1">Uncharacterized protein</fullName>
    </submittedName>
</protein>
<organism evidence="1 2">
    <name type="scientific">Cichorium intybus</name>
    <name type="common">Chicory</name>
    <dbReference type="NCBI Taxonomy" id="13427"/>
    <lineage>
        <taxon>Eukaryota</taxon>
        <taxon>Viridiplantae</taxon>
        <taxon>Streptophyta</taxon>
        <taxon>Embryophyta</taxon>
        <taxon>Tracheophyta</taxon>
        <taxon>Spermatophyta</taxon>
        <taxon>Magnoliopsida</taxon>
        <taxon>eudicotyledons</taxon>
        <taxon>Gunneridae</taxon>
        <taxon>Pentapetalae</taxon>
        <taxon>asterids</taxon>
        <taxon>campanulids</taxon>
        <taxon>Asterales</taxon>
        <taxon>Asteraceae</taxon>
        <taxon>Cichorioideae</taxon>
        <taxon>Cichorieae</taxon>
        <taxon>Cichoriinae</taxon>
        <taxon>Cichorium</taxon>
    </lineage>
</organism>
<accession>A0ACB9HAL0</accession>
<keyword evidence="2" id="KW-1185">Reference proteome</keyword>
<gene>
    <name evidence="1" type="ORF">L2E82_06671</name>
</gene>
<comment type="caution">
    <text evidence="1">The sequence shown here is derived from an EMBL/GenBank/DDBJ whole genome shotgun (WGS) entry which is preliminary data.</text>
</comment>
<proteinExistence type="predicted"/>
<name>A0ACB9HAL0_CICIN</name>
<dbReference type="EMBL" id="CM042009">
    <property type="protein sequence ID" value="KAI3792780.1"/>
    <property type="molecule type" value="Genomic_DNA"/>
</dbReference>
<evidence type="ECO:0000313" key="1">
    <source>
        <dbReference type="EMBL" id="KAI3792780.1"/>
    </source>
</evidence>
<evidence type="ECO:0000313" key="2">
    <source>
        <dbReference type="Proteomes" id="UP001055811"/>
    </source>
</evidence>